<sequence>MREEQLAEASTKRSKRKPTNSSKAASTPKAASRRKPQGQLAADLQEKKQEQYTPKDLLAGLQLLMKIAGVLIAGGGLGQMLSSLFKDEKSATQSSAGIATLLQGVDTEQLLSSISEAYTSLNEEERFQMRAVVTWLQNGFQLPLENEAQGTS</sequence>
<feature type="region of interest" description="Disordered" evidence="1">
    <location>
        <begin position="1"/>
        <end position="51"/>
    </location>
</feature>
<reference evidence="2" key="1">
    <citation type="journal article" date="2020" name="mSystems">
        <title>Genome- and Community-Level Interaction Insights into Carbon Utilization and Element Cycling Functions of Hydrothermarchaeota in Hydrothermal Sediment.</title>
        <authorList>
            <person name="Zhou Z."/>
            <person name="Liu Y."/>
            <person name="Xu W."/>
            <person name="Pan J."/>
            <person name="Luo Z.H."/>
            <person name="Li M."/>
        </authorList>
    </citation>
    <scope>NUCLEOTIDE SEQUENCE [LARGE SCALE GENOMIC DNA]</scope>
    <source>
        <strain evidence="2">SpSt-289</strain>
    </source>
</reference>
<evidence type="ECO:0000256" key="1">
    <source>
        <dbReference type="SAM" id="MobiDB-lite"/>
    </source>
</evidence>
<dbReference type="EMBL" id="DSMG01000084">
    <property type="protein sequence ID" value="HDX31528.1"/>
    <property type="molecule type" value="Genomic_DNA"/>
</dbReference>
<organism evidence="2">
    <name type="scientific">Caldilinea aerophila</name>
    <dbReference type="NCBI Taxonomy" id="133453"/>
    <lineage>
        <taxon>Bacteria</taxon>
        <taxon>Bacillati</taxon>
        <taxon>Chloroflexota</taxon>
        <taxon>Caldilineae</taxon>
        <taxon>Caldilineales</taxon>
        <taxon>Caldilineaceae</taxon>
        <taxon>Caldilinea</taxon>
    </lineage>
</organism>
<protein>
    <submittedName>
        <fullName evidence="2">Uncharacterized protein</fullName>
    </submittedName>
</protein>
<gene>
    <name evidence="2" type="ORF">ENQ20_08530</name>
</gene>
<accession>A0A7C1JWK3</accession>
<evidence type="ECO:0000313" key="2">
    <source>
        <dbReference type="EMBL" id="HDX31528.1"/>
    </source>
</evidence>
<comment type="caution">
    <text evidence="2">The sequence shown here is derived from an EMBL/GenBank/DDBJ whole genome shotgun (WGS) entry which is preliminary data.</text>
</comment>
<dbReference type="AlphaFoldDB" id="A0A7C1JWK3"/>
<feature type="compositionally biased region" description="Low complexity" evidence="1">
    <location>
        <begin position="21"/>
        <end position="30"/>
    </location>
</feature>
<proteinExistence type="predicted"/>
<name>A0A7C1JWK3_9CHLR</name>